<gene>
    <name evidence="14" type="ORF">DL89DRAFT_295449</name>
</gene>
<evidence type="ECO:0000256" key="4">
    <source>
        <dbReference type="ARBA" id="ARBA00022454"/>
    </source>
</evidence>
<evidence type="ECO:0000313" key="14">
    <source>
        <dbReference type="EMBL" id="ORX66597.1"/>
    </source>
</evidence>
<feature type="domain" description="Centromere/kinetochore protein zw10 C-terminal" evidence="13">
    <location>
        <begin position="450"/>
        <end position="532"/>
    </location>
</feature>
<feature type="region of interest" description="Disordered" evidence="11">
    <location>
        <begin position="697"/>
        <end position="718"/>
    </location>
</feature>
<feature type="compositionally biased region" description="Acidic residues" evidence="11">
    <location>
        <begin position="704"/>
        <end position="714"/>
    </location>
</feature>
<evidence type="ECO:0000259" key="12">
    <source>
        <dbReference type="Pfam" id="PF06248"/>
    </source>
</evidence>
<dbReference type="Pfam" id="PF20666">
    <property type="entry name" value="ZW10_C"/>
    <property type="match status" value="1"/>
</dbReference>
<evidence type="ECO:0000256" key="11">
    <source>
        <dbReference type="SAM" id="MobiDB-lite"/>
    </source>
</evidence>
<accession>A0A1Y1VZ98</accession>
<evidence type="ECO:0000259" key="13">
    <source>
        <dbReference type="Pfam" id="PF20666"/>
    </source>
</evidence>
<dbReference type="GO" id="GO:0051301">
    <property type="term" value="P:cell division"/>
    <property type="evidence" value="ECO:0007669"/>
    <property type="project" value="UniProtKB-KW"/>
</dbReference>
<comment type="caution">
    <text evidence="14">The sequence shown here is derived from an EMBL/GenBank/DDBJ whole genome shotgun (WGS) entry which is preliminary data.</text>
</comment>
<dbReference type="GO" id="GO:1990423">
    <property type="term" value="C:RZZ complex"/>
    <property type="evidence" value="ECO:0007669"/>
    <property type="project" value="TreeGrafter"/>
</dbReference>
<evidence type="ECO:0000256" key="2">
    <source>
        <dbReference type="ARBA" id="ARBA00004629"/>
    </source>
</evidence>
<keyword evidence="7" id="KW-0498">Mitosis</keyword>
<comment type="subcellular location">
    <subcellularLocation>
        <location evidence="2">Chromosome</location>
        <location evidence="2">Centromere</location>
        <location evidence="2">Kinetochore</location>
    </subcellularLocation>
    <subcellularLocation>
        <location evidence="1">Cytoplasm</location>
    </subcellularLocation>
</comment>
<dbReference type="RefSeq" id="XP_040740585.1">
    <property type="nucleotide sequence ID" value="XM_040890638.1"/>
</dbReference>
<keyword evidence="5" id="KW-0963">Cytoplasm</keyword>
<keyword evidence="6" id="KW-0132">Cell division</keyword>
<dbReference type="InterPro" id="IPR009361">
    <property type="entry name" value="Zw10_N"/>
</dbReference>
<keyword evidence="8" id="KW-0995">Kinetochore</keyword>
<sequence>MDAFVAHLVHNGEQTSGTDQQLLAGAISLETAQQLAKTLSSRLDSGKEKIRAHLHQNYDTYLKTVTEASETQAKVSELLCGIDELELSFGDEETGIRTRLLGAIDKQTRAEQQLNENQTVLECLRALASINGHVHILDSLIKSNDYLEAARVIKEIGHMLDETEAIEGTRIKNALLERVELAQLNVRENAFKAARKLLEISVDKESAAIRVSGIDGREPGDLVKGLFGALEILDAASELREAIGEHFIKSFVRPVLSVQSASVADSSHSELPEAAFVADLDDTGKKSSTAAELCGVVTGAISFINKAFGVDSNLALWDNQCGIDICSLVIERCFLNTIPTKRCDLAQFSTVTDSLVGSEKQLAELRLLGDESRPISLAVGRLDEIYATRRCGAALELARTLAESSKFAIHELSQHEIWSADFVQALVDDSDCEVAPRLADAAGKIGSGHVFPKCTISQTMSQLVAEAYRLVNEAAQTRPMADAAVVQYCLAACNLFDLYRLLYPVLHRAELSKIPSLAWQFFSDCMYASHHARILQRFTKELFGDSVGDVLPLWQTTSTLYFDVGNAQISALVQRETKEIRSMVDANKDGFLNASDELQKGKLERMAKQVRLVVTQLAKGMRPPVTTPHIFYSTLGRFVDAAFGEIIDNIVDIRDIGVDDSQVLSDHCRTIYALTGLFQLDSTVLSQYADIAKSEAPAEHDELLDSDDEADDPVDGSSSSAKIALEHCMLGNKLLQLADILLISRADILARRRAGLLAQFAVDDLVNLIRALFSETPERAQDIEAIRNM</sequence>
<dbReference type="Pfam" id="PF06248">
    <property type="entry name" value="Zw10_N"/>
    <property type="match status" value="1"/>
</dbReference>
<name>A0A1Y1VZ98_9FUNG</name>
<keyword evidence="9" id="KW-0131">Cell cycle</keyword>
<dbReference type="EMBL" id="MCFD01000015">
    <property type="protein sequence ID" value="ORX66597.1"/>
    <property type="molecule type" value="Genomic_DNA"/>
</dbReference>
<evidence type="ECO:0000256" key="3">
    <source>
        <dbReference type="ARBA" id="ARBA00006245"/>
    </source>
</evidence>
<dbReference type="GO" id="GO:0005634">
    <property type="term" value="C:nucleus"/>
    <property type="evidence" value="ECO:0007669"/>
    <property type="project" value="InterPro"/>
</dbReference>
<dbReference type="Gene3D" id="1.10.357.150">
    <property type="match status" value="1"/>
</dbReference>
<dbReference type="AlphaFoldDB" id="A0A1Y1VZ98"/>
<organism evidence="14 15">
    <name type="scientific">Linderina pennispora</name>
    <dbReference type="NCBI Taxonomy" id="61395"/>
    <lineage>
        <taxon>Eukaryota</taxon>
        <taxon>Fungi</taxon>
        <taxon>Fungi incertae sedis</taxon>
        <taxon>Zoopagomycota</taxon>
        <taxon>Kickxellomycotina</taxon>
        <taxon>Kickxellomycetes</taxon>
        <taxon>Kickxellales</taxon>
        <taxon>Kickxellaceae</taxon>
        <taxon>Linderina</taxon>
    </lineage>
</organism>
<dbReference type="PANTHER" id="PTHR12205">
    <property type="entry name" value="CENTROMERE/KINETOCHORE PROTEIN ZW10"/>
    <property type="match status" value="1"/>
</dbReference>
<reference evidence="14 15" key="1">
    <citation type="submission" date="2016-07" db="EMBL/GenBank/DDBJ databases">
        <title>Pervasive Adenine N6-methylation of Active Genes in Fungi.</title>
        <authorList>
            <consortium name="DOE Joint Genome Institute"/>
            <person name="Mondo S.J."/>
            <person name="Dannebaum R.O."/>
            <person name="Kuo R.C."/>
            <person name="Labutti K."/>
            <person name="Haridas S."/>
            <person name="Kuo A."/>
            <person name="Salamov A."/>
            <person name="Ahrendt S.R."/>
            <person name="Lipzen A."/>
            <person name="Sullivan W."/>
            <person name="Andreopoulos W.B."/>
            <person name="Clum A."/>
            <person name="Lindquist E."/>
            <person name="Daum C."/>
            <person name="Ramamoorthy G.K."/>
            <person name="Gryganskyi A."/>
            <person name="Culley D."/>
            <person name="Magnuson J.K."/>
            <person name="James T.Y."/>
            <person name="O'Malley M.A."/>
            <person name="Stajich J.E."/>
            <person name="Spatafora J.W."/>
            <person name="Visel A."/>
            <person name="Grigoriev I.V."/>
        </authorList>
    </citation>
    <scope>NUCLEOTIDE SEQUENCE [LARGE SCALE GENOMIC DNA]</scope>
    <source>
        <strain evidence="14 15">ATCC 12442</strain>
    </source>
</reference>
<dbReference type="InterPro" id="IPR046362">
    <property type="entry name" value="Zw10/DSL1_C_sf"/>
</dbReference>
<evidence type="ECO:0000256" key="6">
    <source>
        <dbReference type="ARBA" id="ARBA00022618"/>
    </source>
</evidence>
<feature type="domain" description="Centromere/kinetochore protein zw10 N-terminal" evidence="12">
    <location>
        <begin position="39"/>
        <end position="130"/>
    </location>
</feature>
<evidence type="ECO:0000256" key="8">
    <source>
        <dbReference type="ARBA" id="ARBA00022838"/>
    </source>
</evidence>
<dbReference type="PANTHER" id="PTHR12205:SF0">
    <property type="entry name" value="CENTROMERE_KINETOCHORE PROTEIN ZW10 HOMOLOG"/>
    <property type="match status" value="1"/>
</dbReference>
<dbReference type="OrthoDB" id="534815at2759"/>
<dbReference type="GO" id="GO:0005737">
    <property type="term" value="C:cytoplasm"/>
    <property type="evidence" value="ECO:0007669"/>
    <property type="project" value="UniProtKB-SubCell"/>
</dbReference>
<keyword evidence="10" id="KW-0137">Centromere</keyword>
<proteinExistence type="inferred from homology"/>
<dbReference type="STRING" id="61395.A0A1Y1VZ98"/>
<protein>
    <submittedName>
        <fullName evidence="14">Uncharacterized protein</fullName>
    </submittedName>
</protein>
<evidence type="ECO:0000256" key="7">
    <source>
        <dbReference type="ARBA" id="ARBA00022776"/>
    </source>
</evidence>
<keyword evidence="15" id="KW-1185">Reference proteome</keyword>
<evidence type="ECO:0000256" key="9">
    <source>
        <dbReference type="ARBA" id="ARBA00023306"/>
    </source>
</evidence>
<evidence type="ECO:0000256" key="10">
    <source>
        <dbReference type="ARBA" id="ARBA00023328"/>
    </source>
</evidence>
<comment type="similarity">
    <text evidence="3">Belongs to the ZW10 family.</text>
</comment>
<dbReference type="GO" id="GO:0007094">
    <property type="term" value="P:mitotic spindle assembly checkpoint signaling"/>
    <property type="evidence" value="ECO:0007669"/>
    <property type="project" value="TreeGrafter"/>
</dbReference>
<evidence type="ECO:0000256" key="5">
    <source>
        <dbReference type="ARBA" id="ARBA00022490"/>
    </source>
</evidence>
<keyword evidence="4" id="KW-0158">Chromosome</keyword>
<evidence type="ECO:0000313" key="15">
    <source>
        <dbReference type="Proteomes" id="UP000193922"/>
    </source>
</evidence>
<dbReference type="GO" id="GO:0006888">
    <property type="term" value="P:endoplasmic reticulum to Golgi vesicle-mediated transport"/>
    <property type="evidence" value="ECO:0007669"/>
    <property type="project" value="TreeGrafter"/>
</dbReference>
<dbReference type="InterPro" id="IPR048343">
    <property type="entry name" value="ZW10_C"/>
</dbReference>
<dbReference type="GeneID" id="63807286"/>
<evidence type="ECO:0000256" key="1">
    <source>
        <dbReference type="ARBA" id="ARBA00004496"/>
    </source>
</evidence>
<dbReference type="Proteomes" id="UP000193922">
    <property type="component" value="Unassembled WGS sequence"/>
</dbReference>